<reference evidence="6 7" key="1">
    <citation type="journal article" date="2023" name="Nucleic Acids Res.">
        <title>The hologenome of Daphnia magna reveals possible DNA methylation and microbiome-mediated evolution of the host genome.</title>
        <authorList>
            <person name="Chaturvedi A."/>
            <person name="Li X."/>
            <person name="Dhandapani V."/>
            <person name="Marshall H."/>
            <person name="Kissane S."/>
            <person name="Cuenca-Cambronero M."/>
            <person name="Asole G."/>
            <person name="Calvet F."/>
            <person name="Ruiz-Romero M."/>
            <person name="Marangio P."/>
            <person name="Guigo R."/>
            <person name="Rago D."/>
            <person name="Mirbahai L."/>
            <person name="Eastwood N."/>
            <person name="Colbourne J.K."/>
            <person name="Zhou J."/>
            <person name="Mallon E."/>
            <person name="Orsini L."/>
        </authorList>
    </citation>
    <scope>NUCLEOTIDE SEQUENCE [LARGE SCALE GENOMIC DNA]</scope>
    <source>
        <strain evidence="6">LRV0_1</strain>
    </source>
</reference>
<dbReference type="NCBIfam" id="TIGR03026">
    <property type="entry name" value="NDP-sugDHase"/>
    <property type="match status" value="1"/>
</dbReference>
<dbReference type="SUPFAM" id="SSF52413">
    <property type="entry name" value="UDP-glucose/GDP-mannose dehydrogenase C-terminal domain"/>
    <property type="match status" value="1"/>
</dbReference>
<evidence type="ECO:0000256" key="1">
    <source>
        <dbReference type="ARBA" id="ARBA00006601"/>
    </source>
</evidence>
<dbReference type="InterPro" id="IPR008927">
    <property type="entry name" value="6-PGluconate_DH-like_C_sf"/>
</dbReference>
<dbReference type="PIRSF" id="PIRSF000124">
    <property type="entry name" value="UDPglc_GDPman_dh"/>
    <property type="match status" value="1"/>
</dbReference>
<feature type="region of interest" description="Disordered" evidence="3">
    <location>
        <begin position="74"/>
        <end position="96"/>
    </location>
</feature>
<evidence type="ECO:0000259" key="4">
    <source>
        <dbReference type="Pfam" id="PF00984"/>
    </source>
</evidence>
<dbReference type="PANTHER" id="PTHR43491:SF2">
    <property type="entry name" value="UDP-N-ACETYL-D-MANNOSAMINE DEHYDROGENASE"/>
    <property type="match status" value="1"/>
</dbReference>
<dbReference type="SUPFAM" id="SSF48179">
    <property type="entry name" value="6-phosphogluconate dehydrogenase C-terminal domain-like"/>
    <property type="match status" value="1"/>
</dbReference>
<name>A0ABR0B8Z5_9CRUS</name>
<evidence type="ECO:0000256" key="2">
    <source>
        <dbReference type="ARBA" id="ARBA00015132"/>
    </source>
</evidence>
<gene>
    <name evidence="6" type="ORF">OUZ56_032467</name>
</gene>
<dbReference type="Pfam" id="PF00984">
    <property type="entry name" value="UDPG_MGDP_dh"/>
    <property type="match status" value="1"/>
</dbReference>
<dbReference type="InterPro" id="IPR028359">
    <property type="entry name" value="UDP_ManNAc/GlcNAc_DH"/>
</dbReference>
<organism evidence="6 7">
    <name type="scientific">Daphnia magna</name>
    <dbReference type="NCBI Taxonomy" id="35525"/>
    <lineage>
        <taxon>Eukaryota</taxon>
        <taxon>Metazoa</taxon>
        <taxon>Ecdysozoa</taxon>
        <taxon>Arthropoda</taxon>
        <taxon>Crustacea</taxon>
        <taxon>Branchiopoda</taxon>
        <taxon>Diplostraca</taxon>
        <taxon>Cladocera</taxon>
        <taxon>Anomopoda</taxon>
        <taxon>Daphniidae</taxon>
        <taxon>Daphnia</taxon>
    </lineage>
</organism>
<dbReference type="Gene3D" id="3.40.50.720">
    <property type="entry name" value="NAD(P)-binding Rossmann-like Domain"/>
    <property type="match status" value="2"/>
</dbReference>
<evidence type="ECO:0000313" key="6">
    <source>
        <dbReference type="EMBL" id="KAK4045059.1"/>
    </source>
</evidence>
<dbReference type="SUPFAM" id="SSF51735">
    <property type="entry name" value="NAD(P)-binding Rossmann-fold domains"/>
    <property type="match status" value="1"/>
</dbReference>
<dbReference type="PIRSF" id="PIRSF500136">
    <property type="entry name" value="UDP_ManNAc_DH"/>
    <property type="match status" value="1"/>
</dbReference>
<dbReference type="InterPro" id="IPR036220">
    <property type="entry name" value="UDP-Glc/GDP-Man_DH_C_sf"/>
</dbReference>
<evidence type="ECO:0000259" key="5">
    <source>
        <dbReference type="Pfam" id="PF03721"/>
    </source>
</evidence>
<feature type="domain" description="UDP-glucose/GDP-mannose dehydrogenase dimerisation" evidence="4">
    <location>
        <begin position="375"/>
        <end position="463"/>
    </location>
</feature>
<keyword evidence="7" id="KW-1185">Reference proteome</keyword>
<sequence length="546" mass="58506">MTDSKLTKKGRVVRRGTGACAGTDVQLGGRLVGGKLGGDAIEIVDAGLGEVSEAGVKGPERALVIDARSSQNRRKWRRFQTEGPPRHREKAGAEHRAEVTEMRFSVRFRDRECPASEVHREGRDPRKIAPRIWATCDCSIREKTMVISDKSTLREISARASVPPMQAPTDGSETWVGMVGLGYVGLPVAALLAASGLRVVGLDRDAARIARIQAGECPIEGREPELPELLADVVEKKALQATTDPTALSACDVILVAVETPVDETNVPRYVALQGAVETVGKHMKTGALVVIESTIAPGTMRRLVIPTLERVSGKKFNEEFFVGHCPERVMPGRLLRNLREMSRVCGGSTPEAASRMVALYSRFVGGEIDVASCEEAELTKTGENAFRDVSIAFANELAQICERVGADFLKVRALINKSPGRNVLLAGGGVGGHCIPKDPWLLAYGAPDLDPLLLRASRARNEGMPIHVADLVAAVLSDGKKSISGARIAVLGMSYLEDSDDMRHTPSEALVAELEARGATVAPTIPTCTGSRETSVLPWPAPIVS</sequence>
<feature type="compositionally biased region" description="Basic and acidic residues" evidence="3">
    <location>
        <begin position="84"/>
        <end position="96"/>
    </location>
</feature>
<evidence type="ECO:0000256" key="3">
    <source>
        <dbReference type="SAM" id="MobiDB-lite"/>
    </source>
</evidence>
<evidence type="ECO:0000313" key="7">
    <source>
        <dbReference type="Proteomes" id="UP001234178"/>
    </source>
</evidence>
<dbReference type="InterPro" id="IPR017476">
    <property type="entry name" value="UDP-Glc/GDP-Man"/>
</dbReference>
<dbReference type="InterPro" id="IPR036291">
    <property type="entry name" value="NAD(P)-bd_dom_sf"/>
</dbReference>
<proteinExistence type="inferred from homology"/>
<dbReference type="InterPro" id="IPR014026">
    <property type="entry name" value="UDP-Glc/GDP-Man_DH_dimer"/>
</dbReference>
<dbReference type="PANTHER" id="PTHR43491">
    <property type="entry name" value="UDP-N-ACETYL-D-MANNOSAMINE DEHYDROGENASE"/>
    <property type="match status" value="1"/>
</dbReference>
<dbReference type="InterPro" id="IPR001732">
    <property type="entry name" value="UDP-Glc/GDP-Man_DH_N"/>
</dbReference>
<protein>
    <recommendedName>
        <fullName evidence="2">UDP-glucose 6-dehydrogenase</fullName>
    </recommendedName>
</protein>
<accession>A0ABR0B8Z5</accession>
<feature type="domain" description="UDP-glucose/GDP-mannose dehydrogenase N-terminal" evidence="5">
    <location>
        <begin position="176"/>
        <end position="357"/>
    </location>
</feature>
<comment type="similarity">
    <text evidence="1">Belongs to the UDP-glucose/GDP-mannose dehydrogenase family.</text>
</comment>
<dbReference type="Pfam" id="PF03721">
    <property type="entry name" value="UDPG_MGDP_dh_N"/>
    <property type="match status" value="1"/>
</dbReference>
<comment type="caution">
    <text evidence="6">The sequence shown here is derived from an EMBL/GenBank/DDBJ whole genome shotgun (WGS) entry which is preliminary data.</text>
</comment>
<dbReference type="Proteomes" id="UP001234178">
    <property type="component" value="Unassembled WGS sequence"/>
</dbReference>
<dbReference type="EMBL" id="JAOYFB010000041">
    <property type="protein sequence ID" value="KAK4045059.1"/>
    <property type="molecule type" value="Genomic_DNA"/>
</dbReference>